<dbReference type="GO" id="GO:0046872">
    <property type="term" value="F:metal ion binding"/>
    <property type="evidence" value="ECO:0007669"/>
    <property type="project" value="InterPro"/>
</dbReference>
<name>A0AA35T111_GEOBA</name>
<evidence type="ECO:0000259" key="1">
    <source>
        <dbReference type="Pfam" id="PF00675"/>
    </source>
</evidence>
<evidence type="ECO:0000259" key="2">
    <source>
        <dbReference type="Pfam" id="PF05193"/>
    </source>
</evidence>
<dbReference type="PANTHER" id="PTHR43016:SF16">
    <property type="entry name" value="METALLOPROTEASE, PUTATIVE (AFU_ORTHOLOGUE AFUA_4G07610)-RELATED"/>
    <property type="match status" value="1"/>
</dbReference>
<gene>
    <name evidence="3" type="ORF">GBAR_LOCUS21713</name>
</gene>
<dbReference type="AlphaFoldDB" id="A0AA35T111"/>
<keyword evidence="4" id="KW-1185">Reference proteome</keyword>
<organism evidence="3 4">
    <name type="scientific">Geodia barretti</name>
    <name type="common">Barrett's horny sponge</name>
    <dbReference type="NCBI Taxonomy" id="519541"/>
    <lineage>
        <taxon>Eukaryota</taxon>
        <taxon>Metazoa</taxon>
        <taxon>Porifera</taxon>
        <taxon>Demospongiae</taxon>
        <taxon>Heteroscleromorpha</taxon>
        <taxon>Tetractinellida</taxon>
        <taxon>Astrophorina</taxon>
        <taxon>Geodiidae</taxon>
        <taxon>Geodia</taxon>
    </lineage>
</organism>
<dbReference type="Pfam" id="PF00675">
    <property type="entry name" value="Peptidase_M16"/>
    <property type="match status" value="1"/>
</dbReference>
<dbReference type="Pfam" id="PF05193">
    <property type="entry name" value="Peptidase_M16_C"/>
    <property type="match status" value="1"/>
</dbReference>
<dbReference type="SUPFAM" id="SSF63411">
    <property type="entry name" value="LuxS/MPP-like metallohydrolase"/>
    <property type="match status" value="4"/>
</dbReference>
<dbReference type="Gene3D" id="3.30.830.10">
    <property type="entry name" value="Metalloenzyme, LuxS/M16 peptidase-like"/>
    <property type="match status" value="4"/>
</dbReference>
<dbReference type="InterPro" id="IPR011249">
    <property type="entry name" value="Metalloenz_LuxS/M16"/>
</dbReference>
<proteinExistence type="predicted"/>
<dbReference type="EMBL" id="CASHTH010003024">
    <property type="protein sequence ID" value="CAI8039022.1"/>
    <property type="molecule type" value="Genomic_DNA"/>
</dbReference>
<comment type="caution">
    <text evidence="3">The sequence shown here is derived from an EMBL/GenBank/DDBJ whole genome shotgun (WGS) entry which is preliminary data.</text>
</comment>
<feature type="domain" description="Peptidase M16 C-terminal" evidence="2">
    <location>
        <begin position="202"/>
        <end position="379"/>
    </location>
</feature>
<dbReference type="FunFam" id="3.30.830.10:FF:000031">
    <property type="entry name" value="Putative zinc metalloprotease"/>
    <property type="match status" value="1"/>
</dbReference>
<dbReference type="FunFam" id="3.30.830.10:FF:000015">
    <property type="entry name" value="Putative zinc metalloprotease"/>
    <property type="match status" value="1"/>
</dbReference>
<dbReference type="InterPro" id="IPR007863">
    <property type="entry name" value="Peptidase_M16_C"/>
</dbReference>
<sequence length="1022" mass="113639">MRPFSSMSAEKGYELLSECTVAGVPVQKLRSTRTGIVVCLAYVEGPLVNGYFCLATEAHDDDGLPHTLEHLVFMGSEKYPYKGVLDLVANRCLAQGTNAWTDVDHTCYTITTAGSEGFLNLLPIYLDHVLYPTLTDAAYLTEVHHVNGEGEDAGVVYCEMQGRENTAEELSAFLLARHMYPGHCGYRSNTGGKMSNLRETCSNEKVRAYHSQFYRPDNLCLIVAGQVDVDQLFSALKPFEDNIVSKGPLPPHQRPWQSAIDPLTSSISEELVFPTDEEDDGMARISWRGPPARDRYMFTAVTMLLRYLSDGPVAPLQSRLVEVPEPFCSEISDSVYENYVSCIGFTFSGVPTQQLGLLESKALEVLSDLVSGQEEVDMERMTNLIKRQLLTILDHVESSPHHYFAFALIGDFLFSQSPTELSSYLDQLQFHQRLLSEPRPFWVELIRTYFISAPHICVLARPSQEKAETMAEEENERVRFQRATLGEQALAERGRQLAEAMERNEDPCPNDVISCVPIPGTENIFFHPIVSVGNHQSREELVGVRECEVFPVHSFPFFFHLNHIHSNFVELTAILNTETLDSSLHHYLPLYLDMMFESSISQNGEEVPYEVVVKELERDTVGSSASLGFRGRRFKCGHFPSAVFVTIKVEREKYAVGVKWLHDVLFGLQFSPERVAVVATKMVNDVARMKREGRIVSRTLLNHVIFSPGSTPNTSNMVTQLKFLEKQLARLKDPATASLVTSDLCRVRDTLTSPGNLRVFMATDIDKLSTPLQPWEIFMGRANSKSSSPPLPPILPPSHSLSATAAGKTLVAGVGGVESNFLIQSVPCVRSHDHPDYPAILVFIEYLTALEGPLWRQVRGQGLAYHYNISCSVSEGLLCLRLFRATQVLQAYIVARKILSDHVDGSVGLEEGQLEAAVSGVIYEEIEESKTVAAAANQALLHHLRRVSSSFSKDLLDKVSKVTIPDLQRVGKQYFSLLLEPTTTSTAICCNPSKVPEVKAGLEKIGHSVTVVEDLDSVLASN</sequence>
<dbReference type="PANTHER" id="PTHR43016">
    <property type="entry name" value="PRESEQUENCE PROTEASE"/>
    <property type="match status" value="1"/>
</dbReference>
<protein>
    <submittedName>
        <fullName evidence="3">Uncharacterized protein C05D11.1</fullName>
    </submittedName>
</protein>
<accession>A0AA35T111</accession>
<dbReference type="InterPro" id="IPR011765">
    <property type="entry name" value="Pept_M16_N"/>
</dbReference>
<feature type="domain" description="Peptidase M16 N-terminal" evidence="1">
    <location>
        <begin position="57"/>
        <end position="147"/>
    </location>
</feature>
<reference evidence="3" key="1">
    <citation type="submission" date="2023-03" db="EMBL/GenBank/DDBJ databases">
        <authorList>
            <person name="Steffen K."/>
            <person name="Cardenas P."/>
        </authorList>
    </citation>
    <scope>NUCLEOTIDE SEQUENCE</scope>
</reference>
<dbReference type="Proteomes" id="UP001174909">
    <property type="component" value="Unassembled WGS sequence"/>
</dbReference>
<evidence type="ECO:0000313" key="4">
    <source>
        <dbReference type="Proteomes" id="UP001174909"/>
    </source>
</evidence>
<evidence type="ECO:0000313" key="3">
    <source>
        <dbReference type="EMBL" id="CAI8039022.1"/>
    </source>
</evidence>